<evidence type="ECO:0000313" key="3">
    <source>
        <dbReference type="Proteomes" id="UP000182827"/>
    </source>
</evidence>
<proteinExistence type="predicted"/>
<gene>
    <name evidence="2" type="ORF">SAMN05444586_102628</name>
</gene>
<dbReference type="PANTHER" id="PTHR24347">
    <property type="entry name" value="SERINE/THREONINE-PROTEIN KINASE"/>
    <property type="match status" value="1"/>
</dbReference>
<sequence length="472" mass="54496">MTNEKQKLIVKDLHGGTYTLIEKIGEGGQGTVLKTDQVNLVVKITNVLPDAQLKKVRKQFQNVMRLPLRDLKIALPLSLLTLKNRAGYVMELMDGLEPLAAQIERMYTLEGQFDLIKYRDTGGFARRLLILKELAETLAKLHGKGLAFGDLSPNNIFVSTSIEHHQVWLIDADNIHYAEHTSQHHFYTKGYAAPELIRNETGTNTQTDAWSFAVIALQLLTHTHPFNHGIAVDDEEPDIAEEKAARGEFPWVFDVDDDSNEIAVSGFPVFEMLNKRLFNLFQRCFGLSRLPDQLHERPTMVEWHYELNRALSLLLKCQDEGCRSTFIVNKRMLCNFCRDPKPLTLDQYVRFRYWGYDQDPLMADQPWFANSEQIFLSLGQEKAIYHEPHSHFDNQLLKPWFRIALTEDGLKITPETDDHVILQNVEGTTSHTLHKTQMLKNHQKGNKDLLITHSSLQMNSEKTHSFFWRFTW</sequence>
<keyword evidence="2" id="KW-0418">Kinase</keyword>
<dbReference type="PROSITE" id="PS50011">
    <property type="entry name" value="PROTEIN_KINASE_DOM"/>
    <property type="match status" value="1"/>
</dbReference>
<dbReference type="GO" id="GO:0004672">
    <property type="term" value="F:protein kinase activity"/>
    <property type="evidence" value="ECO:0007669"/>
    <property type="project" value="InterPro"/>
</dbReference>
<dbReference type="Pfam" id="PF00069">
    <property type="entry name" value="Pkinase"/>
    <property type="match status" value="1"/>
</dbReference>
<name>A0A1I6VHY2_9GAMM</name>
<dbReference type="Gene3D" id="1.10.510.10">
    <property type="entry name" value="Transferase(Phosphotransferase) domain 1"/>
    <property type="match status" value="1"/>
</dbReference>
<dbReference type="Proteomes" id="UP000182827">
    <property type="component" value="Unassembled WGS sequence"/>
</dbReference>
<dbReference type="InterPro" id="IPR000719">
    <property type="entry name" value="Prot_kinase_dom"/>
</dbReference>
<dbReference type="InterPro" id="IPR011009">
    <property type="entry name" value="Kinase-like_dom_sf"/>
</dbReference>
<reference evidence="3" key="1">
    <citation type="submission" date="2016-10" db="EMBL/GenBank/DDBJ databases">
        <authorList>
            <person name="Varghese N."/>
            <person name="Submissions S."/>
        </authorList>
    </citation>
    <scope>NUCLEOTIDE SEQUENCE [LARGE SCALE GENOMIC DNA]</scope>
    <source>
        <strain evidence="3">ANC 5076</strain>
    </source>
</reference>
<protein>
    <submittedName>
        <fullName evidence="2">Protein kinase domain-containing protein</fullName>
    </submittedName>
</protein>
<dbReference type="EMBL" id="FOZU01000026">
    <property type="protein sequence ID" value="SFT13348.1"/>
    <property type="molecule type" value="Genomic_DNA"/>
</dbReference>
<dbReference type="AlphaFoldDB" id="A0A1I6VHY2"/>
<keyword evidence="2" id="KW-0808">Transferase</keyword>
<dbReference type="RefSeq" id="WP_074947301.1">
    <property type="nucleotide sequence ID" value="NZ_VZOD01000025.1"/>
</dbReference>
<dbReference type="GO" id="GO:0005524">
    <property type="term" value="F:ATP binding"/>
    <property type="evidence" value="ECO:0007669"/>
    <property type="project" value="InterPro"/>
</dbReference>
<evidence type="ECO:0000259" key="1">
    <source>
        <dbReference type="PROSITE" id="PS50011"/>
    </source>
</evidence>
<dbReference type="SMART" id="SM00220">
    <property type="entry name" value="S_TKc"/>
    <property type="match status" value="1"/>
</dbReference>
<evidence type="ECO:0000313" key="2">
    <source>
        <dbReference type="EMBL" id="SFT13348.1"/>
    </source>
</evidence>
<feature type="domain" description="Protein kinase" evidence="1">
    <location>
        <begin position="18"/>
        <end position="307"/>
    </location>
</feature>
<accession>A0A1I6VHY2</accession>
<organism evidence="2 3">
    <name type="scientific">Acinetobacter bohemicus</name>
    <dbReference type="NCBI Taxonomy" id="1435036"/>
    <lineage>
        <taxon>Bacteria</taxon>
        <taxon>Pseudomonadati</taxon>
        <taxon>Pseudomonadota</taxon>
        <taxon>Gammaproteobacteria</taxon>
        <taxon>Moraxellales</taxon>
        <taxon>Moraxellaceae</taxon>
        <taxon>Acinetobacter</taxon>
    </lineage>
</organism>
<dbReference type="SUPFAM" id="SSF56112">
    <property type="entry name" value="Protein kinase-like (PK-like)"/>
    <property type="match status" value="1"/>
</dbReference>
<keyword evidence="3" id="KW-1185">Reference proteome</keyword>